<feature type="region of interest" description="Disordered" evidence="1">
    <location>
        <begin position="1"/>
        <end position="29"/>
    </location>
</feature>
<protein>
    <recommendedName>
        <fullName evidence="3">DUF8175 domain-containing protein</fullName>
    </recommendedName>
</protein>
<keyword evidence="2" id="KW-1133">Transmembrane helix</keyword>
<evidence type="ECO:0000313" key="4">
    <source>
        <dbReference type="EMBL" id="SEB29253.1"/>
    </source>
</evidence>
<evidence type="ECO:0000259" key="3">
    <source>
        <dbReference type="Pfam" id="PF26526"/>
    </source>
</evidence>
<dbReference type="EMBL" id="FNSV01000001">
    <property type="protein sequence ID" value="SEB29253.1"/>
    <property type="molecule type" value="Genomic_DNA"/>
</dbReference>
<accession>A0A1H4I5N6</accession>
<dbReference type="InterPro" id="IPR058488">
    <property type="entry name" value="DUF8175"/>
</dbReference>
<organism evidence="4 5">
    <name type="scientific">Rhodococcus koreensis</name>
    <dbReference type="NCBI Taxonomy" id="99653"/>
    <lineage>
        <taxon>Bacteria</taxon>
        <taxon>Bacillati</taxon>
        <taxon>Actinomycetota</taxon>
        <taxon>Actinomycetes</taxon>
        <taxon>Mycobacteriales</taxon>
        <taxon>Nocardiaceae</taxon>
        <taxon>Rhodococcus</taxon>
    </lineage>
</organism>
<evidence type="ECO:0000256" key="1">
    <source>
        <dbReference type="SAM" id="MobiDB-lite"/>
    </source>
</evidence>
<feature type="compositionally biased region" description="Low complexity" evidence="1">
    <location>
        <begin position="1"/>
        <end position="11"/>
    </location>
</feature>
<reference evidence="5" key="1">
    <citation type="submission" date="2016-10" db="EMBL/GenBank/DDBJ databases">
        <authorList>
            <person name="Varghese N."/>
            <person name="Submissions S."/>
        </authorList>
    </citation>
    <scope>NUCLEOTIDE SEQUENCE [LARGE SCALE GENOMIC DNA]</scope>
    <source>
        <strain evidence="5">DSM 44498</strain>
    </source>
</reference>
<dbReference type="Proteomes" id="UP000183561">
    <property type="component" value="Unassembled WGS sequence"/>
</dbReference>
<keyword evidence="5" id="KW-1185">Reference proteome</keyword>
<proteinExistence type="predicted"/>
<sequence>MSEQPTDTQTPAPAPRPEPSDSGSGRDHATRLLMGGSILGVIVVAAIITSIIIFFRGGDEPLVPAGDQGSGATAATRPDQFEPDPFFDEQGRVIYAPLNDNGVLLAQSSPATGRSATTAPSGIMLQRVHGNMYLPFSTSDGPTAFSDTGVATGFARTAQGAGLAAVHYLNYLATGNNRIQMLQDAGLVADPQDQLAEQKAFNASNQPGSAPDNFPGRVLQMIKVNFTEDLARVHIGAATDLKDGRTQNADISLDLVWRGGTGWVVQVQGTNPFGARAVADFSDGWTSWW</sequence>
<gene>
    <name evidence="4" type="ORF">SAMN04490239_0054</name>
</gene>
<evidence type="ECO:0000256" key="2">
    <source>
        <dbReference type="SAM" id="Phobius"/>
    </source>
</evidence>
<dbReference type="RefSeq" id="WP_072951453.1">
    <property type="nucleotide sequence ID" value="NZ_FNSV01000001.1"/>
</dbReference>
<evidence type="ECO:0000313" key="5">
    <source>
        <dbReference type="Proteomes" id="UP000183561"/>
    </source>
</evidence>
<dbReference type="Pfam" id="PF26526">
    <property type="entry name" value="DUF8175"/>
    <property type="match status" value="1"/>
</dbReference>
<keyword evidence="2" id="KW-0812">Transmembrane</keyword>
<dbReference type="AlphaFoldDB" id="A0A1H4I5N6"/>
<feature type="domain" description="DUF8175" evidence="3">
    <location>
        <begin position="113"/>
        <end position="286"/>
    </location>
</feature>
<keyword evidence="2" id="KW-0472">Membrane</keyword>
<name>A0A1H4I5N6_9NOCA</name>
<feature type="transmembrane region" description="Helical" evidence="2">
    <location>
        <begin position="32"/>
        <end position="55"/>
    </location>
</feature>
<dbReference type="OrthoDB" id="4428031at2"/>